<keyword evidence="3" id="KW-1185">Reference proteome</keyword>
<feature type="domain" description="NmrA-like" evidence="1">
    <location>
        <begin position="2"/>
        <end position="110"/>
    </location>
</feature>
<evidence type="ECO:0000313" key="2">
    <source>
        <dbReference type="EMBL" id="MFG1702552.1"/>
    </source>
</evidence>
<dbReference type="PANTHER" id="PTHR47129">
    <property type="entry name" value="QUINONE OXIDOREDUCTASE 2"/>
    <property type="match status" value="1"/>
</dbReference>
<accession>A0ABW7A5F4</accession>
<protein>
    <submittedName>
        <fullName evidence="2">NmrA family NAD(P)-binding protein</fullName>
    </submittedName>
</protein>
<dbReference type="PRINTS" id="PR00081">
    <property type="entry name" value="GDHRDH"/>
</dbReference>
<dbReference type="InterPro" id="IPR052718">
    <property type="entry name" value="NmrA-type_oxidoreductase"/>
</dbReference>
<dbReference type="InterPro" id="IPR036291">
    <property type="entry name" value="NAD(P)-bd_dom_sf"/>
</dbReference>
<dbReference type="PANTHER" id="PTHR47129:SF1">
    <property type="entry name" value="NMRA-LIKE DOMAIN-CONTAINING PROTEIN"/>
    <property type="match status" value="1"/>
</dbReference>
<proteinExistence type="predicted"/>
<sequence>MILVTGVSGALGGLILDGLAAVGGLDVVAGTRSGDGPTARRIDFDDPASLSEGFKGVDVLVFVSAGYAEDDVVFARHGAVVDAAAAAGVRHVIYTSLAGSGDLMTIALPHRWTEARLAAAPFEVTVLRNGLYAEVPVGLAAAGAESAAATGFFAAALGTGRVSVVAKQDLADVAVRVAAETQHDLAGTGRGRHAGRTYELEGVTALGGQDIAEVLTGALGRTVEYRAIPLFDTRAALAGSGLEPYQITHTISLFSNAIAGVLEARDTDLTTLLPAEPRPVHDLVVEAVEAGGYRSQSVKTVSSR</sequence>
<organism evidence="2 3">
    <name type="scientific">Nonomuraea marmarensis</name>
    <dbReference type="NCBI Taxonomy" id="3351344"/>
    <lineage>
        <taxon>Bacteria</taxon>
        <taxon>Bacillati</taxon>
        <taxon>Actinomycetota</taxon>
        <taxon>Actinomycetes</taxon>
        <taxon>Streptosporangiales</taxon>
        <taxon>Streptosporangiaceae</taxon>
        <taxon>Nonomuraea</taxon>
    </lineage>
</organism>
<dbReference type="SUPFAM" id="SSF51735">
    <property type="entry name" value="NAD(P)-binding Rossmann-fold domains"/>
    <property type="match status" value="1"/>
</dbReference>
<dbReference type="Pfam" id="PF05368">
    <property type="entry name" value="NmrA"/>
    <property type="match status" value="1"/>
</dbReference>
<evidence type="ECO:0000259" key="1">
    <source>
        <dbReference type="Pfam" id="PF05368"/>
    </source>
</evidence>
<gene>
    <name evidence="2" type="ORF">ACFLIM_05100</name>
</gene>
<comment type="caution">
    <text evidence="2">The sequence shown here is derived from an EMBL/GenBank/DDBJ whole genome shotgun (WGS) entry which is preliminary data.</text>
</comment>
<dbReference type="Gene3D" id="3.90.25.10">
    <property type="entry name" value="UDP-galactose 4-epimerase, domain 1"/>
    <property type="match status" value="1"/>
</dbReference>
<reference evidence="2 3" key="1">
    <citation type="submission" date="2024-10" db="EMBL/GenBank/DDBJ databases">
        <authorList>
            <person name="Topkara A.R."/>
            <person name="Saygin H."/>
        </authorList>
    </citation>
    <scope>NUCLEOTIDE SEQUENCE [LARGE SCALE GENOMIC DNA]</scope>
    <source>
        <strain evidence="2 3">M3C6</strain>
    </source>
</reference>
<dbReference type="InterPro" id="IPR008030">
    <property type="entry name" value="NmrA-like"/>
</dbReference>
<dbReference type="InterPro" id="IPR002347">
    <property type="entry name" value="SDR_fam"/>
</dbReference>
<dbReference type="Gene3D" id="3.40.50.720">
    <property type="entry name" value="NAD(P)-binding Rossmann-like Domain"/>
    <property type="match status" value="1"/>
</dbReference>
<dbReference type="EMBL" id="JBICRM010000002">
    <property type="protein sequence ID" value="MFG1702552.1"/>
    <property type="molecule type" value="Genomic_DNA"/>
</dbReference>
<name>A0ABW7A5F4_9ACTN</name>
<dbReference type="Proteomes" id="UP001603978">
    <property type="component" value="Unassembled WGS sequence"/>
</dbReference>
<evidence type="ECO:0000313" key="3">
    <source>
        <dbReference type="Proteomes" id="UP001603978"/>
    </source>
</evidence>
<dbReference type="RefSeq" id="WP_393162386.1">
    <property type="nucleotide sequence ID" value="NZ_JBICRM010000002.1"/>
</dbReference>